<feature type="compositionally biased region" description="Basic and acidic residues" evidence="1">
    <location>
        <begin position="153"/>
        <end position="162"/>
    </location>
</feature>
<dbReference type="EMBL" id="HACG01012018">
    <property type="protein sequence ID" value="CEK58883.1"/>
    <property type="molecule type" value="Transcribed_RNA"/>
</dbReference>
<sequence>MVDSTMLKPVDLPGSNSSVTPGSLSRGESGEDNSWDDVKANKMSHMDYVHPDSHFLQPMTDVSQNMTASHVMAPTDMLAVSIKQEKLELTNQKPLPSMSNFISSSLPESDSDLPVSFTSGCISKDGRTNTSQITSKSSESLLHSNRIQNSSLDRNKSTKDSKLSLVHLKPTSDGDLLPQGYSTHTRKRHRNYSMDSHTYSDI</sequence>
<protein>
    <submittedName>
        <fullName evidence="2">Uncharacterized protein</fullName>
    </submittedName>
</protein>
<evidence type="ECO:0000256" key="1">
    <source>
        <dbReference type="SAM" id="MobiDB-lite"/>
    </source>
</evidence>
<name>A0A0B6YRN4_9EUPU</name>
<feature type="region of interest" description="Disordered" evidence="1">
    <location>
        <begin position="1"/>
        <end position="37"/>
    </location>
</feature>
<feature type="non-terminal residue" evidence="2">
    <location>
        <position position="202"/>
    </location>
</feature>
<feature type="compositionally biased region" description="Polar residues" evidence="1">
    <location>
        <begin position="193"/>
        <end position="202"/>
    </location>
</feature>
<feature type="compositionally biased region" description="Polar residues" evidence="1">
    <location>
        <begin position="128"/>
        <end position="152"/>
    </location>
</feature>
<feature type="region of interest" description="Disordered" evidence="1">
    <location>
        <begin position="117"/>
        <end position="202"/>
    </location>
</feature>
<proteinExistence type="predicted"/>
<feature type="compositionally biased region" description="Polar residues" evidence="1">
    <location>
        <begin position="14"/>
        <end position="23"/>
    </location>
</feature>
<dbReference type="AlphaFoldDB" id="A0A0B6YRN4"/>
<accession>A0A0B6YRN4</accession>
<organism evidence="2">
    <name type="scientific">Arion vulgaris</name>
    <dbReference type="NCBI Taxonomy" id="1028688"/>
    <lineage>
        <taxon>Eukaryota</taxon>
        <taxon>Metazoa</taxon>
        <taxon>Spiralia</taxon>
        <taxon>Lophotrochozoa</taxon>
        <taxon>Mollusca</taxon>
        <taxon>Gastropoda</taxon>
        <taxon>Heterobranchia</taxon>
        <taxon>Euthyneura</taxon>
        <taxon>Panpulmonata</taxon>
        <taxon>Eupulmonata</taxon>
        <taxon>Stylommatophora</taxon>
        <taxon>Helicina</taxon>
        <taxon>Arionoidea</taxon>
        <taxon>Arionidae</taxon>
        <taxon>Arion</taxon>
    </lineage>
</organism>
<reference evidence="2" key="1">
    <citation type="submission" date="2014-12" db="EMBL/GenBank/DDBJ databases">
        <title>Insight into the proteome of Arion vulgaris.</title>
        <authorList>
            <person name="Aradska J."/>
            <person name="Bulat T."/>
            <person name="Smidak R."/>
            <person name="Sarate P."/>
            <person name="Gangsoo J."/>
            <person name="Sialana F."/>
            <person name="Bilban M."/>
            <person name="Lubec G."/>
        </authorList>
    </citation>
    <scope>NUCLEOTIDE SEQUENCE</scope>
    <source>
        <tissue evidence="2">Skin</tissue>
    </source>
</reference>
<evidence type="ECO:0000313" key="2">
    <source>
        <dbReference type="EMBL" id="CEK58883.1"/>
    </source>
</evidence>
<gene>
    <name evidence="2" type="primary">ORF34477</name>
</gene>